<comment type="caution">
    <text evidence="2">The sequence shown here is derived from an EMBL/GenBank/DDBJ whole genome shotgun (WGS) entry which is preliminary data.</text>
</comment>
<accession>A0ABW2U5G2</accession>
<evidence type="ECO:0000256" key="1">
    <source>
        <dbReference type="SAM" id="MobiDB-lite"/>
    </source>
</evidence>
<reference evidence="3" key="1">
    <citation type="journal article" date="2019" name="Int. J. Syst. Evol. Microbiol.">
        <title>The Global Catalogue of Microorganisms (GCM) 10K type strain sequencing project: providing services to taxonomists for standard genome sequencing and annotation.</title>
        <authorList>
            <consortium name="The Broad Institute Genomics Platform"/>
            <consortium name="The Broad Institute Genome Sequencing Center for Infectious Disease"/>
            <person name="Wu L."/>
            <person name="Ma J."/>
        </authorList>
    </citation>
    <scope>NUCLEOTIDE SEQUENCE [LARGE SCALE GENOMIC DNA]</scope>
    <source>
        <strain evidence="3">JCM 19635</strain>
    </source>
</reference>
<protein>
    <submittedName>
        <fullName evidence="2">Uncharacterized protein</fullName>
    </submittedName>
</protein>
<evidence type="ECO:0000313" key="2">
    <source>
        <dbReference type="EMBL" id="MFC7668713.1"/>
    </source>
</evidence>
<dbReference type="RefSeq" id="WP_380204256.1">
    <property type="nucleotide sequence ID" value="NZ_JBHTEK010000001.1"/>
</dbReference>
<gene>
    <name evidence="2" type="ORF">ACFQT0_16040</name>
</gene>
<feature type="region of interest" description="Disordered" evidence="1">
    <location>
        <begin position="40"/>
        <end position="67"/>
    </location>
</feature>
<name>A0ABW2U5G2_9BACT</name>
<feature type="compositionally biased region" description="Pro residues" evidence="1">
    <location>
        <begin position="46"/>
        <end position="62"/>
    </location>
</feature>
<sequence length="136" mass="14420">MPSTLEIEAQLVVHWNGHALQLAASGTYLILNIPSQQVLDELTAGPPKPPGTPKVPKPPGPDPMQQINDLAREPGLGARFAGGGQNLRHIWRTAHPQNHPERGAGKNWLLLSVGHPGCGGWRFKSVGAATNSPAIS</sequence>
<proteinExistence type="predicted"/>
<dbReference type="Proteomes" id="UP001596513">
    <property type="component" value="Unassembled WGS sequence"/>
</dbReference>
<organism evidence="2 3">
    <name type="scientific">Hymenobacter humi</name>
    <dbReference type="NCBI Taxonomy" id="1411620"/>
    <lineage>
        <taxon>Bacteria</taxon>
        <taxon>Pseudomonadati</taxon>
        <taxon>Bacteroidota</taxon>
        <taxon>Cytophagia</taxon>
        <taxon>Cytophagales</taxon>
        <taxon>Hymenobacteraceae</taxon>
        <taxon>Hymenobacter</taxon>
    </lineage>
</organism>
<keyword evidence="3" id="KW-1185">Reference proteome</keyword>
<dbReference type="EMBL" id="JBHTEK010000001">
    <property type="protein sequence ID" value="MFC7668713.1"/>
    <property type="molecule type" value="Genomic_DNA"/>
</dbReference>
<evidence type="ECO:0000313" key="3">
    <source>
        <dbReference type="Proteomes" id="UP001596513"/>
    </source>
</evidence>